<keyword evidence="1" id="KW-0732">Signal</keyword>
<evidence type="ECO:0000313" key="3">
    <source>
        <dbReference type="Proteomes" id="UP000188912"/>
    </source>
</evidence>
<feature type="chain" id="PRO_5013250963" evidence="1">
    <location>
        <begin position="22"/>
        <end position="181"/>
    </location>
</feature>
<dbReference type="KEGG" id="thd:BHV28_14020"/>
<feature type="signal peptide" evidence="1">
    <location>
        <begin position="1"/>
        <end position="21"/>
    </location>
</feature>
<dbReference type="Proteomes" id="UP000188912">
    <property type="component" value="Chromosome"/>
</dbReference>
<proteinExistence type="predicted"/>
<dbReference type="STRING" id="1902579.BHV28_14020"/>
<reference evidence="2 3" key="1">
    <citation type="journal article" date="2010" name="Science">
        <title>Genomic comparison of the ants Camponotus floridanus and Harpegnathos saltator.</title>
        <authorList>
            <person name="Bonasio R."/>
            <person name="Zhang G."/>
            <person name="Ye C."/>
            <person name="Mutti N.S."/>
            <person name="Fang X."/>
            <person name="Qin N."/>
            <person name="Donahue G."/>
            <person name="Yang P."/>
            <person name="Li Q."/>
            <person name="Li C."/>
            <person name="Zhang P."/>
            <person name="Huang Z."/>
            <person name="Berger S.L."/>
            <person name="Reinberg D."/>
            <person name="Wang J."/>
            <person name="Liebig J."/>
        </authorList>
    </citation>
    <scope>NUCLEOTIDE SEQUENCE [LARGE SCALE GENOMIC DNA]</scope>
    <source>
        <strain evidence="2 3">Hsal</strain>
    </source>
</reference>
<evidence type="ECO:0000313" key="2">
    <source>
        <dbReference type="EMBL" id="AQS42085.1"/>
    </source>
</evidence>
<gene>
    <name evidence="2" type="ORF">BHV28_14020</name>
</gene>
<reference evidence="2 3" key="2">
    <citation type="journal article" date="2016" name="Sci. Rep.">
        <title>The genome of Rhizobiales bacteria in predatory ants reveals urease gene functions but no genes for nitrogen fixation.</title>
        <authorList>
            <person name="Neuvonen M.M."/>
            <person name="Tamarit D."/>
            <person name="Naslund K."/>
            <person name="Liebig J."/>
            <person name="Feldhaar H."/>
            <person name="Moran N.A."/>
            <person name="Guy L."/>
            <person name="Andersson S.G."/>
        </authorList>
    </citation>
    <scope>NUCLEOTIDE SEQUENCE [LARGE SCALE GENOMIC DNA]</scope>
    <source>
        <strain evidence="2 3">Hsal</strain>
    </source>
</reference>
<keyword evidence="2" id="KW-0449">Lipoprotein</keyword>
<sequence length="181" mass="20034">MVRTMRFSLPFLAGLVFTVSACVDKTSPKPAEPQVTMTELRAFCPQVEIADETAFYTVYHGGGDDAAKVAYQAIISDVTRNCQYGDGKLVMNIHAAGRVVPGPQFRKGNVIMPVRIRILRGTDEILNKTWHHTVTSGDGMTQQFIFAADGVSIPQPQMRNVRVYLGFDIKKKPAPKSPYED</sequence>
<dbReference type="EMBL" id="CP017315">
    <property type="protein sequence ID" value="AQS42085.1"/>
    <property type="molecule type" value="Genomic_DNA"/>
</dbReference>
<accession>A0A1U9JW26</accession>
<keyword evidence="3" id="KW-1185">Reference proteome</keyword>
<evidence type="ECO:0000256" key="1">
    <source>
        <dbReference type="SAM" id="SignalP"/>
    </source>
</evidence>
<dbReference type="AlphaFoldDB" id="A0A1U9JW26"/>
<dbReference type="PROSITE" id="PS51257">
    <property type="entry name" value="PROKAR_LIPOPROTEIN"/>
    <property type="match status" value="1"/>
</dbReference>
<organism evidence="2 3">
    <name type="scientific">Candidatus Tokpelaia hoelldobleri</name>
    <dbReference type="NCBI Taxonomy" id="1902579"/>
    <lineage>
        <taxon>Bacteria</taxon>
        <taxon>Pseudomonadati</taxon>
        <taxon>Pseudomonadota</taxon>
        <taxon>Alphaproteobacteria</taxon>
        <taxon>Hyphomicrobiales</taxon>
        <taxon>Candidatus Tokpelaia</taxon>
    </lineage>
</organism>
<name>A0A1U9JW26_9HYPH</name>
<protein>
    <submittedName>
        <fullName evidence="2">Lipoprotein</fullName>
    </submittedName>
</protein>